<proteinExistence type="predicted"/>
<dbReference type="EMBL" id="BMCG01000005">
    <property type="protein sequence ID" value="GGC14394.1"/>
    <property type="molecule type" value="Genomic_DNA"/>
</dbReference>
<feature type="transmembrane region" description="Helical" evidence="1">
    <location>
        <begin position="52"/>
        <end position="69"/>
    </location>
</feature>
<dbReference type="GO" id="GO:0005506">
    <property type="term" value="F:iron ion binding"/>
    <property type="evidence" value="ECO:0007669"/>
    <property type="project" value="InterPro"/>
</dbReference>
<evidence type="ECO:0000259" key="2">
    <source>
        <dbReference type="Pfam" id="PF04116"/>
    </source>
</evidence>
<evidence type="ECO:0000313" key="3">
    <source>
        <dbReference type="EMBL" id="GGC14394.1"/>
    </source>
</evidence>
<keyword evidence="1" id="KW-0472">Membrane</keyword>
<dbReference type="AlphaFoldDB" id="A0A8J2XXP1"/>
<protein>
    <recommendedName>
        <fullName evidence="2">Fatty acid hydroxylase domain-containing protein</fullName>
    </recommendedName>
</protein>
<organism evidence="3 4">
    <name type="scientific">Oxalicibacterium flavum</name>
    <dbReference type="NCBI Taxonomy" id="179467"/>
    <lineage>
        <taxon>Bacteria</taxon>
        <taxon>Pseudomonadati</taxon>
        <taxon>Pseudomonadota</taxon>
        <taxon>Betaproteobacteria</taxon>
        <taxon>Burkholderiales</taxon>
        <taxon>Oxalobacteraceae</taxon>
        <taxon>Oxalicibacterium</taxon>
    </lineage>
</organism>
<reference evidence="3" key="1">
    <citation type="journal article" date="2014" name="Int. J. Syst. Evol. Microbiol.">
        <title>Complete genome sequence of Corynebacterium casei LMG S-19264T (=DSM 44701T), isolated from a smear-ripened cheese.</title>
        <authorList>
            <consortium name="US DOE Joint Genome Institute (JGI-PGF)"/>
            <person name="Walter F."/>
            <person name="Albersmeier A."/>
            <person name="Kalinowski J."/>
            <person name="Ruckert C."/>
        </authorList>
    </citation>
    <scope>NUCLEOTIDE SEQUENCE</scope>
    <source>
        <strain evidence="3">CCM 7086</strain>
    </source>
</reference>
<reference evidence="3" key="2">
    <citation type="submission" date="2020-09" db="EMBL/GenBank/DDBJ databases">
        <authorList>
            <person name="Sun Q."/>
            <person name="Sedlacek I."/>
        </authorList>
    </citation>
    <scope>NUCLEOTIDE SEQUENCE</scope>
    <source>
        <strain evidence="3">CCM 7086</strain>
    </source>
</reference>
<evidence type="ECO:0000256" key="1">
    <source>
        <dbReference type="SAM" id="Phobius"/>
    </source>
</evidence>
<dbReference type="InterPro" id="IPR006694">
    <property type="entry name" value="Fatty_acid_hydroxylase"/>
</dbReference>
<dbReference type="Pfam" id="PF04116">
    <property type="entry name" value="FA_hydroxylase"/>
    <property type="match status" value="1"/>
</dbReference>
<dbReference type="GO" id="GO:0008610">
    <property type="term" value="P:lipid biosynthetic process"/>
    <property type="evidence" value="ECO:0007669"/>
    <property type="project" value="InterPro"/>
</dbReference>
<keyword evidence="1" id="KW-1133">Transmembrane helix</keyword>
<accession>A0A8J2XXP1</accession>
<name>A0A8J2XXP1_9BURK</name>
<sequence length="273" mass="32075">MMSERQRKFREQYKADISPLYNGILHITVMYGVGIAAIWYCATQLDNAGWEWLIALPVFIAGNFVEWAMHRYVMHRRIDVFALRAIYDRHTRQHHQYFTDNEATIDTSREFRIVFFPWRVLITLGVGGLTLGYLASVIFNPNAGYILFMTMVAQYLIYETFHYCCHVHDNWFVRNIPFINTIRRHHTAHHNLGIMMKYNMNLTFPIADWAMGTTDLNRGLLGHLFNGYSEKHVKEELKPIIQRFRVDDSRVSLDGPELTQDEDEALNRGLVLK</sequence>
<keyword evidence="4" id="KW-1185">Reference proteome</keyword>
<feature type="transmembrane region" description="Helical" evidence="1">
    <location>
        <begin position="20"/>
        <end position="40"/>
    </location>
</feature>
<feature type="transmembrane region" description="Helical" evidence="1">
    <location>
        <begin position="118"/>
        <end position="139"/>
    </location>
</feature>
<gene>
    <name evidence="3" type="ORF">GCM10007205_24030</name>
</gene>
<dbReference type="Proteomes" id="UP000620266">
    <property type="component" value="Unassembled WGS sequence"/>
</dbReference>
<evidence type="ECO:0000313" key="4">
    <source>
        <dbReference type="Proteomes" id="UP000620266"/>
    </source>
</evidence>
<dbReference type="GO" id="GO:0016491">
    <property type="term" value="F:oxidoreductase activity"/>
    <property type="evidence" value="ECO:0007669"/>
    <property type="project" value="InterPro"/>
</dbReference>
<feature type="transmembrane region" description="Helical" evidence="1">
    <location>
        <begin position="145"/>
        <end position="165"/>
    </location>
</feature>
<keyword evidence="1" id="KW-0812">Transmembrane</keyword>
<feature type="domain" description="Fatty acid hydroxylase" evidence="2">
    <location>
        <begin position="58"/>
        <end position="213"/>
    </location>
</feature>
<dbReference type="RefSeq" id="WP_188396514.1">
    <property type="nucleotide sequence ID" value="NZ_BMCG01000005.1"/>
</dbReference>
<comment type="caution">
    <text evidence="3">The sequence shown here is derived from an EMBL/GenBank/DDBJ whole genome shotgun (WGS) entry which is preliminary data.</text>
</comment>